<feature type="compositionally biased region" description="Polar residues" evidence="1">
    <location>
        <begin position="281"/>
        <end position="292"/>
    </location>
</feature>
<reference evidence="2 3" key="1">
    <citation type="journal article" date="2023" name="Nucleic Acids Res.">
        <title>The hologenome of Daphnia magna reveals possible DNA methylation and microbiome-mediated evolution of the host genome.</title>
        <authorList>
            <person name="Chaturvedi A."/>
            <person name="Li X."/>
            <person name="Dhandapani V."/>
            <person name="Marshall H."/>
            <person name="Kissane S."/>
            <person name="Cuenca-Cambronero M."/>
            <person name="Asole G."/>
            <person name="Calvet F."/>
            <person name="Ruiz-Romero M."/>
            <person name="Marangio P."/>
            <person name="Guigo R."/>
            <person name="Rago D."/>
            <person name="Mirbahai L."/>
            <person name="Eastwood N."/>
            <person name="Colbourne J.K."/>
            <person name="Zhou J."/>
            <person name="Mallon E."/>
            <person name="Orsini L."/>
        </authorList>
    </citation>
    <scope>NUCLEOTIDE SEQUENCE [LARGE SCALE GENOMIC DNA]</scope>
    <source>
        <strain evidence="2">LRV0_1</strain>
    </source>
</reference>
<keyword evidence="3" id="KW-1185">Reference proteome</keyword>
<dbReference type="Proteomes" id="UP001234178">
    <property type="component" value="Unassembled WGS sequence"/>
</dbReference>
<name>A0ABR0B8W2_9CRUS</name>
<protein>
    <submittedName>
        <fullName evidence="2">Uncharacterized protein</fullName>
    </submittedName>
</protein>
<evidence type="ECO:0000313" key="3">
    <source>
        <dbReference type="Proteomes" id="UP001234178"/>
    </source>
</evidence>
<sequence>MFLKSSERRQRNALGTAGIDNRAASLLKPASFGEIPETGNDALNRRKARATLSPEARHACKESPGIWVGRAAEKIADARTLDNLACVHHEHAIGVVLDHGKIVSNQQDCHVRRAPQRLKQIENLGLDGDVERRRRFIGEEQLRLARERHCNHHALAHAAGKFVGKRVDDLPSVSNPHSLEQRNRPCPCFAAAARHRLLKDHGDFVATDCLELPLGKRPQIAPAEKQRAPSIWAGGVGNRRKIESAVTLFPQPLSPTIPSVSPGKIEKETSSTARTAPRSVRNATQSPSTERSGASEDMATGRTLLELPDFRATESPTARRRIGLCRPAAGECGDQRACVAGRCTVDTATHAPAAAAILQRWTAPANAQRVVGRAETTALRLGGAGGADTVLFSFPSPPENFEIVEAFLLVPRDESALPGDGPVSLRGDVPDERWIGLEASHPAPRTLGIDAPQTLAAGSGARLLRIDVSQAVRRQRSSPTTEIALVAEASGRRGVPVRLDLFGGGEAGARLDVYYRLHETPSVDAPLKNGAAPSSNADPAPQPFAPY</sequence>
<feature type="region of interest" description="Disordered" evidence="1">
    <location>
        <begin position="524"/>
        <end position="547"/>
    </location>
</feature>
<evidence type="ECO:0000313" key="2">
    <source>
        <dbReference type="EMBL" id="KAK4045024.1"/>
    </source>
</evidence>
<feature type="region of interest" description="Disordered" evidence="1">
    <location>
        <begin position="253"/>
        <end position="308"/>
    </location>
</feature>
<comment type="caution">
    <text evidence="2">The sequence shown here is derived from an EMBL/GenBank/DDBJ whole genome shotgun (WGS) entry which is preliminary data.</text>
</comment>
<dbReference type="EMBL" id="JAOYFB010000041">
    <property type="protein sequence ID" value="KAK4045024.1"/>
    <property type="molecule type" value="Genomic_DNA"/>
</dbReference>
<gene>
    <name evidence="2" type="ORF">OUZ56_032432</name>
</gene>
<evidence type="ECO:0000256" key="1">
    <source>
        <dbReference type="SAM" id="MobiDB-lite"/>
    </source>
</evidence>
<accession>A0ABR0B8W2</accession>
<organism evidence="2 3">
    <name type="scientific">Daphnia magna</name>
    <dbReference type="NCBI Taxonomy" id="35525"/>
    <lineage>
        <taxon>Eukaryota</taxon>
        <taxon>Metazoa</taxon>
        <taxon>Ecdysozoa</taxon>
        <taxon>Arthropoda</taxon>
        <taxon>Crustacea</taxon>
        <taxon>Branchiopoda</taxon>
        <taxon>Diplostraca</taxon>
        <taxon>Cladocera</taxon>
        <taxon>Anomopoda</taxon>
        <taxon>Daphniidae</taxon>
        <taxon>Daphnia</taxon>
    </lineage>
</organism>
<proteinExistence type="predicted"/>